<evidence type="ECO:0000313" key="1">
    <source>
        <dbReference type="EMBL" id="MBX53584.1"/>
    </source>
</evidence>
<accession>A0A2P2PFS1</accession>
<sequence>MDMRFIYSMFCNPTAMLHYDHAQSIETNGPDMWGVGECFLNLI</sequence>
<organism evidence="1">
    <name type="scientific">Rhizophora mucronata</name>
    <name type="common">Asiatic mangrove</name>
    <dbReference type="NCBI Taxonomy" id="61149"/>
    <lineage>
        <taxon>Eukaryota</taxon>
        <taxon>Viridiplantae</taxon>
        <taxon>Streptophyta</taxon>
        <taxon>Embryophyta</taxon>
        <taxon>Tracheophyta</taxon>
        <taxon>Spermatophyta</taxon>
        <taxon>Magnoliopsida</taxon>
        <taxon>eudicotyledons</taxon>
        <taxon>Gunneridae</taxon>
        <taxon>Pentapetalae</taxon>
        <taxon>rosids</taxon>
        <taxon>fabids</taxon>
        <taxon>Malpighiales</taxon>
        <taxon>Rhizophoraceae</taxon>
        <taxon>Rhizophora</taxon>
    </lineage>
</organism>
<name>A0A2P2PFS1_RHIMU</name>
<protein>
    <submittedName>
        <fullName evidence="1">Uncharacterized protein</fullName>
    </submittedName>
</protein>
<dbReference type="EMBL" id="GGEC01073100">
    <property type="protein sequence ID" value="MBX53584.1"/>
    <property type="molecule type" value="Transcribed_RNA"/>
</dbReference>
<reference evidence="1" key="1">
    <citation type="submission" date="2018-02" db="EMBL/GenBank/DDBJ databases">
        <title>Rhizophora mucronata_Transcriptome.</title>
        <authorList>
            <person name="Meera S.P."/>
            <person name="Sreeshan A."/>
            <person name="Augustine A."/>
        </authorList>
    </citation>
    <scope>NUCLEOTIDE SEQUENCE</scope>
    <source>
        <tissue evidence="1">Leaf</tissue>
    </source>
</reference>
<proteinExistence type="predicted"/>
<dbReference type="AlphaFoldDB" id="A0A2P2PFS1"/>